<dbReference type="Proteomes" id="UP000315673">
    <property type="component" value="Chromosome"/>
</dbReference>
<evidence type="ECO:0000259" key="4">
    <source>
        <dbReference type="PROSITE" id="PS51782"/>
    </source>
</evidence>
<dbReference type="AlphaFoldDB" id="A0A5B8LIM4"/>
<dbReference type="Pfam" id="PF01551">
    <property type="entry name" value="Peptidase_M23"/>
    <property type="match status" value="1"/>
</dbReference>
<dbReference type="InterPro" id="IPR018392">
    <property type="entry name" value="LysM"/>
</dbReference>
<dbReference type="GO" id="GO:0004222">
    <property type="term" value="F:metalloendopeptidase activity"/>
    <property type="evidence" value="ECO:0007669"/>
    <property type="project" value="TreeGrafter"/>
</dbReference>
<dbReference type="KEGG" id="spai:FPZ24_09260"/>
<dbReference type="EMBL" id="CP042306">
    <property type="protein sequence ID" value="QDZ07655.1"/>
    <property type="molecule type" value="Genomic_DNA"/>
</dbReference>
<accession>A0A5B8LIM4</accession>
<keyword evidence="6" id="KW-1185">Reference proteome</keyword>
<dbReference type="CDD" id="cd12797">
    <property type="entry name" value="M23_peptidase"/>
    <property type="match status" value="1"/>
</dbReference>
<sequence>MRATMSVVLILMLAGCIPAGQDYEPPQAGYAAPAEREAPQDRYDPQDRYVPQDRDEPEPPDERISAPPSAPPAWVAQPVTPDARTITSSTYVVQSGDTLRGVAERVGAGAENIADANDLDPPFTLRPGQRLTIPGGRYHLVRPGQSGIAIARAYGVKWADIIAANDLDEPYMLRAGRRILIPGGTRPQTLAERAAAFKIDLGDIATGGGEPAIPEGNKAPRAATIVRRPLASLTPIATPGPFSGSFFWPVSTGNVVKRFGAGASGERNDGINIAIPIGTPIKAAANGVVIYTATDVPGLGGLVMVKHGDGWTSVYGHASRILVQRGQAVRRGQSLALSGATGFADRPELHFELRKGRAPVDPLSELPKR</sequence>
<dbReference type="InterPro" id="IPR050570">
    <property type="entry name" value="Cell_wall_metabolism_enzyme"/>
</dbReference>
<feature type="region of interest" description="Disordered" evidence="2">
    <location>
        <begin position="25"/>
        <end position="75"/>
    </location>
</feature>
<evidence type="ECO:0000313" key="6">
    <source>
        <dbReference type="Proteomes" id="UP000315673"/>
    </source>
</evidence>
<reference evidence="5 6" key="1">
    <citation type="submission" date="2019-07" db="EMBL/GenBank/DDBJ databases">
        <title>Full genome sequence of Sphingomonas sp. 4R-6-7(HKS19).</title>
        <authorList>
            <person name="Im W.-T."/>
        </authorList>
    </citation>
    <scope>NUCLEOTIDE SEQUENCE [LARGE SCALE GENOMIC DNA]</scope>
    <source>
        <strain evidence="5 6">HKS19</strain>
    </source>
</reference>
<evidence type="ECO:0000256" key="2">
    <source>
        <dbReference type="SAM" id="MobiDB-lite"/>
    </source>
</evidence>
<organism evidence="5 6">
    <name type="scientific">Sphingomonas panacisoli</name>
    <dbReference type="NCBI Taxonomy" id="1813879"/>
    <lineage>
        <taxon>Bacteria</taxon>
        <taxon>Pseudomonadati</taxon>
        <taxon>Pseudomonadota</taxon>
        <taxon>Alphaproteobacteria</taxon>
        <taxon>Sphingomonadales</taxon>
        <taxon>Sphingomonadaceae</taxon>
        <taxon>Sphingomonas</taxon>
    </lineage>
</organism>
<evidence type="ECO:0000256" key="1">
    <source>
        <dbReference type="ARBA" id="ARBA00038420"/>
    </source>
</evidence>
<dbReference type="InterPro" id="IPR011055">
    <property type="entry name" value="Dup_hybrid_motif"/>
</dbReference>
<feature type="domain" description="LysM" evidence="4">
    <location>
        <begin position="89"/>
        <end position="133"/>
    </location>
</feature>
<feature type="signal peptide" evidence="3">
    <location>
        <begin position="1"/>
        <end position="19"/>
    </location>
</feature>
<dbReference type="SUPFAM" id="SSF54106">
    <property type="entry name" value="LysM domain"/>
    <property type="match status" value="1"/>
</dbReference>
<dbReference type="CDD" id="cd00118">
    <property type="entry name" value="LysM"/>
    <property type="match status" value="2"/>
</dbReference>
<dbReference type="InterPro" id="IPR016047">
    <property type="entry name" value="M23ase_b-sheet_dom"/>
</dbReference>
<dbReference type="PROSITE" id="PS51257">
    <property type="entry name" value="PROKAR_LIPOPROTEIN"/>
    <property type="match status" value="1"/>
</dbReference>
<feature type="domain" description="LysM" evidence="4">
    <location>
        <begin position="137"/>
        <end position="181"/>
    </location>
</feature>
<gene>
    <name evidence="5" type="ORF">FPZ24_09260</name>
</gene>
<keyword evidence="3" id="KW-0732">Signal</keyword>
<dbReference type="PANTHER" id="PTHR21666">
    <property type="entry name" value="PEPTIDASE-RELATED"/>
    <property type="match status" value="1"/>
</dbReference>
<dbReference type="SMART" id="SM00257">
    <property type="entry name" value="LysM"/>
    <property type="match status" value="2"/>
</dbReference>
<proteinExistence type="inferred from homology"/>
<comment type="similarity">
    <text evidence="1">Belongs to the E.coli NlpD/Haemophilus LppB family.</text>
</comment>
<dbReference type="Gene3D" id="3.10.350.10">
    <property type="entry name" value="LysM domain"/>
    <property type="match status" value="2"/>
</dbReference>
<dbReference type="Gene3D" id="2.70.70.10">
    <property type="entry name" value="Glucose Permease (Domain IIA)"/>
    <property type="match status" value="1"/>
</dbReference>
<dbReference type="PROSITE" id="PS51782">
    <property type="entry name" value="LYSM"/>
    <property type="match status" value="2"/>
</dbReference>
<feature type="chain" id="PRO_5022907054" evidence="3">
    <location>
        <begin position="20"/>
        <end position="369"/>
    </location>
</feature>
<evidence type="ECO:0000256" key="3">
    <source>
        <dbReference type="SAM" id="SignalP"/>
    </source>
</evidence>
<protein>
    <submittedName>
        <fullName evidence="5">M23 family metallopeptidase</fullName>
    </submittedName>
</protein>
<dbReference type="SUPFAM" id="SSF51261">
    <property type="entry name" value="Duplicated hybrid motif"/>
    <property type="match status" value="1"/>
</dbReference>
<dbReference type="PANTHER" id="PTHR21666:SF263">
    <property type="entry name" value="MUREIN HYDROLASE ACTIVATOR NLPD"/>
    <property type="match status" value="1"/>
</dbReference>
<dbReference type="OrthoDB" id="9795421at2"/>
<name>A0A5B8LIM4_9SPHN</name>
<dbReference type="InterPro" id="IPR036779">
    <property type="entry name" value="LysM_dom_sf"/>
</dbReference>
<feature type="compositionally biased region" description="Basic and acidic residues" evidence="2">
    <location>
        <begin position="34"/>
        <end position="54"/>
    </location>
</feature>
<dbReference type="Pfam" id="PF01476">
    <property type="entry name" value="LysM"/>
    <property type="match status" value="2"/>
</dbReference>
<evidence type="ECO:0000313" key="5">
    <source>
        <dbReference type="EMBL" id="QDZ07655.1"/>
    </source>
</evidence>